<dbReference type="OrthoDB" id="10446758at2759"/>
<dbReference type="GeneID" id="70182919"/>
<sequence>MMLVCICSALLVAVSVGMVIEAHLMEQEQEQTRQARFGQHPQYGCMFTDNEVDDAAAQESLIRQQREIPRHHTSCHCQGLGPAETRSRPAVLRAAVWMNKFVGIDALRHTDVYTAQERESLPTICGNLFFALPRLCTNMSLGPLRLSTRRAGDVEAVHGGLEKS</sequence>
<protein>
    <recommendedName>
        <fullName evidence="4">Secreted protein</fullName>
    </recommendedName>
</protein>
<comment type="caution">
    <text evidence="2">The sequence shown here is derived from an EMBL/GenBank/DDBJ whole genome shotgun (WGS) entry which is preliminary data.</text>
</comment>
<proteinExistence type="predicted"/>
<evidence type="ECO:0000313" key="3">
    <source>
        <dbReference type="Proteomes" id="UP000756346"/>
    </source>
</evidence>
<organism evidence="2 3">
    <name type="scientific">Microdochium trichocladiopsis</name>
    <dbReference type="NCBI Taxonomy" id="1682393"/>
    <lineage>
        <taxon>Eukaryota</taxon>
        <taxon>Fungi</taxon>
        <taxon>Dikarya</taxon>
        <taxon>Ascomycota</taxon>
        <taxon>Pezizomycotina</taxon>
        <taxon>Sordariomycetes</taxon>
        <taxon>Xylariomycetidae</taxon>
        <taxon>Xylariales</taxon>
        <taxon>Microdochiaceae</taxon>
        <taxon>Microdochium</taxon>
    </lineage>
</organism>
<dbReference type="EMBL" id="JAGTJQ010000003">
    <property type="protein sequence ID" value="KAH7035847.1"/>
    <property type="molecule type" value="Genomic_DNA"/>
</dbReference>
<feature type="signal peptide" evidence="1">
    <location>
        <begin position="1"/>
        <end position="17"/>
    </location>
</feature>
<evidence type="ECO:0008006" key="4">
    <source>
        <dbReference type="Google" id="ProtNLM"/>
    </source>
</evidence>
<gene>
    <name evidence="2" type="ORF">B0I36DRAFT_319203</name>
</gene>
<reference evidence="2" key="1">
    <citation type="journal article" date="2021" name="Nat. Commun.">
        <title>Genetic determinants of endophytism in the Arabidopsis root mycobiome.</title>
        <authorList>
            <person name="Mesny F."/>
            <person name="Miyauchi S."/>
            <person name="Thiergart T."/>
            <person name="Pickel B."/>
            <person name="Atanasova L."/>
            <person name="Karlsson M."/>
            <person name="Huettel B."/>
            <person name="Barry K.W."/>
            <person name="Haridas S."/>
            <person name="Chen C."/>
            <person name="Bauer D."/>
            <person name="Andreopoulos W."/>
            <person name="Pangilinan J."/>
            <person name="LaButti K."/>
            <person name="Riley R."/>
            <person name="Lipzen A."/>
            <person name="Clum A."/>
            <person name="Drula E."/>
            <person name="Henrissat B."/>
            <person name="Kohler A."/>
            <person name="Grigoriev I.V."/>
            <person name="Martin F.M."/>
            <person name="Hacquard S."/>
        </authorList>
    </citation>
    <scope>NUCLEOTIDE SEQUENCE</scope>
    <source>
        <strain evidence="2">MPI-CAGE-CH-0230</strain>
    </source>
</reference>
<keyword evidence="3" id="KW-1185">Reference proteome</keyword>
<evidence type="ECO:0000313" key="2">
    <source>
        <dbReference type="EMBL" id="KAH7035847.1"/>
    </source>
</evidence>
<evidence type="ECO:0000256" key="1">
    <source>
        <dbReference type="SAM" id="SignalP"/>
    </source>
</evidence>
<dbReference type="RefSeq" id="XP_046015940.1">
    <property type="nucleotide sequence ID" value="XM_046153373.1"/>
</dbReference>
<feature type="chain" id="PRO_5040292998" description="Secreted protein" evidence="1">
    <location>
        <begin position="18"/>
        <end position="164"/>
    </location>
</feature>
<dbReference type="AlphaFoldDB" id="A0A9P8YF43"/>
<name>A0A9P8YF43_9PEZI</name>
<accession>A0A9P8YF43</accession>
<dbReference type="Proteomes" id="UP000756346">
    <property type="component" value="Unassembled WGS sequence"/>
</dbReference>
<keyword evidence="1" id="KW-0732">Signal</keyword>